<gene>
    <name evidence="12" type="ORF">SNE40_001860</name>
</gene>
<name>A0AAN8K4S4_PATCE</name>
<comment type="similarity">
    <text evidence="2">Belongs to the TCF/LEF family.</text>
</comment>
<feature type="compositionally biased region" description="Polar residues" evidence="10">
    <location>
        <begin position="115"/>
        <end position="130"/>
    </location>
</feature>
<evidence type="ECO:0000313" key="12">
    <source>
        <dbReference type="EMBL" id="KAK6189886.1"/>
    </source>
</evidence>
<sequence length="156" mass="17914">MKGVRRSAEKYSRSMKTRHGLIPSYGQPPPEPKEPHIKKPLNAFMLFMREMRPQVLAEGVISEASAVNQSIGRRWHALNESQQSMYYEMAKEEKELHSQLYPGWTNKSNYAKSLNKQKITNPKNIGQESLNAEKSRTPIGKVQKTKSIKSSRTKKK</sequence>
<feature type="compositionally biased region" description="Basic and acidic residues" evidence="10">
    <location>
        <begin position="1"/>
        <end position="12"/>
    </location>
</feature>
<proteinExistence type="inferred from homology"/>
<keyword evidence="4" id="KW-0805">Transcription regulation</keyword>
<dbReference type="GO" id="GO:0060070">
    <property type="term" value="P:canonical Wnt signaling pathway"/>
    <property type="evidence" value="ECO:0007669"/>
    <property type="project" value="TreeGrafter"/>
</dbReference>
<evidence type="ECO:0000259" key="11">
    <source>
        <dbReference type="PROSITE" id="PS50118"/>
    </source>
</evidence>
<dbReference type="PANTHER" id="PTHR10373">
    <property type="entry name" value="TRANSCRIPTION FACTOR 7 FAMILY MEMBER"/>
    <property type="match status" value="1"/>
</dbReference>
<comment type="subcellular location">
    <subcellularLocation>
        <location evidence="1">Nucleus</location>
    </subcellularLocation>
</comment>
<feature type="DNA-binding region" description="HMG box" evidence="9">
    <location>
        <begin position="37"/>
        <end position="105"/>
    </location>
</feature>
<dbReference type="SMART" id="SM00398">
    <property type="entry name" value="HMG"/>
    <property type="match status" value="1"/>
</dbReference>
<dbReference type="InterPro" id="IPR009071">
    <property type="entry name" value="HMG_box_dom"/>
</dbReference>
<evidence type="ECO:0000313" key="13">
    <source>
        <dbReference type="Proteomes" id="UP001347796"/>
    </source>
</evidence>
<feature type="region of interest" description="Disordered" evidence="10">
    <location>
        <begin position="115"/>
        <end position="156"/>
    </location>
</feature>
<evidence type="ECO:0000256" key="2">
    <source>
        <dbReference type="ARBA" id="ARBA00006569"/>
    </source>
</evidence>
<evidence type="ECO:0000256" key="8">
    <source>
        <dbReference type="ARBA" id="ARBA00023242"/>
    </source>
</evidence>
<keyword evidence="7" id="KW-0804">Transcription</keyword>
<evidence type="ECO:0000256" key="5">
    <source>
        <dbReference type="ARBA" id="ARBA00023125"/>
    </source>
</evidence>
<evidence type="ECO:0000256" key="6">
    <source>
        <dbReference type="ARBA" id="ARBA00023159"/>
    </source>
</evidence>
<dbReference type="Gene3D" id="1.10.30.10">
    <property type="entry name" value="High mobility group box domain"/>
    <property type="match status" value="1"/>
</dbReference>
<keyword evidence="6" id="KW-0010">Activator</keyword>
<dbReference type="AlphaFoldDB" id="A0AAN8K4S4"/>
<dbReference type="EMBL" id="JAZGQO010000002">
    <property type="protein sequence ID" value="KAK6189886.1"/>
    <property type="molecule type" value="Genomic_DNA"/>
</dbReference>
<evidence type="ECO:0000256" key="3">
    <source>
        <dbReference type="ARBA" id="ARBA00022687"/>
    </source>
</evidence>
<dbReference type="FunFam" id="1.10.30.10:FF:000001">
    <property type="entry name" value="transcription factor 7 isoform X2"/>
    <property type="match status" value="1"/>
</dbReference>
<keyword evidence="8 9" id="KW-0539">Nucleus</keyword>
<dbReference type="GO" id="GO:0000981">
    <property type="term" value="F:DNA-binding transcription factor activity, RNA polymerase II-specific"/>
    <property type="evidence" value="ECO:0007669"/>
    <property type="project" value="TreeGrafter"/>
</dbReference>
<dbReference type="PROSITE" id="PS50118">
    <property type="entry name" value="HMG_BOX_2"/>
    <property type="match status" value="1"/>
</dbReference>
<keyword evidence="3" id="KW-0879">Wnt signaling pathway</keyword>
<feature type="domain" description="HMG box" evidence="11">
    <location>
        <begin position="37"/>
        <end position="105"/>
    </location>
</feature>
<dbReference type="GO" id="GO:0000978">
    <property type="term" value="F:RNA polymerase II cis-regulatory region sequence-specific DNA binding"/>
    <property type="evidence" value="ECO:0007669"/>
    <property type="project" value="TreeGrafter"/>
</dbReference>
<dbReference type="GO" id="GO:1990907">
    <property type="term" value="C:beta-catenin-TCF complex"/>
    <property type="evidence" value="ECO:0007669"/>
    <property type="project" value="TreeGrafter"/>
</dbReference>
<evidence type="ECO:0000256" key="4">
    <source>
        <dbReference type="ARBA" id="ARBA00023015"/>
    </source>
</evidence>
<feature type="region of interest" description="Disordered" evidence="10">
    <location>
        <begin position="1"/>
        <end position="36"/>
    </location>
</feature>
<comment type="caution">
    <text evidence="12">The sequence shown here is derived from an EMBL/GenBank/DDBJ whole genome shotgun (WGS) entry which is preliminary data.</text>
</comment>
<dbReference type="InterPro" id="IPR036910">
    <property type="entry name" value="HMG_box_dom_sf"/>
</dbReference>
<keyword evidence="13" id="KW-1185">Reference proteome</keyword>
<dbReference type="Pfam" id="PF00505">
    <property type="entry name" value="HMG_box"/>
    <property type="match status" value="1"/>
</dbReference>
<organism evidence="12 13">
    <name type="scientific">Patella caerulea</name>
    <name type="common">Rayed Mediterranean limpet</name>
    <dbReference type="NCBI Taxonomy" id="87958"/>
    <lineage>
        <taxon>Eukaryota</taxon>
        <taxon>Metazoa</taxon>
        <taxon>Spiralia</taxon>
        <taxon>Lophotrochozoa</taxon>
        <taxon>Mollusca</taxon>
        <taxon>Gastropoda</taxon>
        <taxon>Patellogastropoda</taxon>
        <taxon>Patelloidea</taxon>
        <taxon>Patellidae</taxon>
        <taxon>Patella</taxon>
    </lineage>
</organism>
<accession>A0AAN8K4S4</accession>
<protein>
    <recommendedName>
        <fullName evidence="11">HMG box domain-containing protein</fullName>
    </recommendedName>
</protein>
<dbReference type="InterPro" id="IPR024940">
    <property type="entry name" value="TCF/LEF"/>
</dbReference>
<dbReference type="Proteomes" id="UP001347796">
    <property type="component" value="Unassembled WGS sequence"/>
</dbReference>
<reference evidence="12 13" key="1">
    <citation type="submission" date="2024-01" db="EMBL/GenBank/DDBJ databases">
        <title>The genome of the rayed Mediterranean limpet Patella caerulea (Linnaeus, 1758).</title>
        <authorList>
            <person name="Anh-Thu Weber A."/>
            <person name="Halstead-Nussloch G."/>
        </authorList>
    </citation>
    <scope>NUCLEOTIDE SEQUENCE [LARGE SCALE GENOMIC DNA]</scope>
    <source>
        <strain evidence="12">AATW-2023a</strain>
        <tissue evidence="12">Whole specimen</tissue>
    </source>
</reference>
<feature type="compositionally biased region" description="Basic residues" evidence="10">
    <location>
        <begin position="143"/>
        <end position="156"/>
    </location>
</feature>
<evidence type="ECO:0000256" key="9">
    <source>
        <dbReference type="PROSITE-ProRule" id="PRU00267"/>
    </source>
</evidence>
<keyword evidence="5 9" id="KW-0238">DNA-binding</keyword>
<dbReference type="GO" id="GO:0000785">
    <property type="term" value="C:chromatin"/>
    <property type="evidence" value="ECO:0007669"/>
    <property type="project" value="TreeGrafter"/>
</dbReference>
<evidence type="ECO:0000256" key="10">
    <source>
        <dbReference type="SAM" id="MobiDB-lite"/>
    </source>
</evidence>
<evidence type="ECO:0000256" key="7">
    <source>
        <dbReference type="ARBA" id="ARBA00023163"/>
    </source>
</evidence>
<dbReference type="SUPFAM" id="SSF47095">
    <property type="entry name" value="HMG-box"/>
    <property type="match status" value="1"/>
</dbReference>
<evidence type="ECO:0000256" key="1">
    <source>
        <dbReference type="ARBA" id="ARBA00004123"/>
    </source>
</evidence>
<dbReference type="PANTHER" id="PTHR10373:SF25">
    <property type="entry name" value="TRANSCRIPTION FACTOR 7-LIKE 1"/>
    <property type="match status" value="1"/>
</dbReference>